<dbReference type="Proteomes" id="UP000540698">
    <property type="component" value="Unassembled WGS sequence"/>
</dbReference>
<gene>
    <name evidence="2" type="ORF">HGB38_12510</name>
</gene>
<dbReference type="SUPFAM" id="SSF69572">
    <property type="entry name" value="Activating enzymes of the ubiquitin-like proteins"/>
    <property type="match status" value="1"/>
</dbReference>
<accession>A0A7X6R399</accession>
<dbReference type="AlphaFoldDB" id="A0A7X6R399"/>
<dbReference type="RefSeq" id="WP_062969798.1">
    <property type="nucleotide sequence ID" value="NZ_JAAXOS010000005.1"/>
</dbReference>
<proteinExistence type="predicted"/>
<dbReference type="PANTHER" id="PTHR43267:SF3">
    <property type="entry name" value="THIF PROTEIN"/>
    <property type="match status" value="1"/>
</dbReference>
<evidence type="ECO:0000259" key="1">
    <source>
        <dbReference type="Pfam" id="PF00899"/>
    </source>
</evidence>
<dbReference type="GO" id="GO:0008641">
    <property type="term" value="F:ubiquitin-like modifier activating enzyme activity"/>
    <property type="evidence" value="ECO:0007669"/>
    <property type="project" value="InterPro"/>
</dbReference>
<dbReference type="Gene3D" id="3.40.50.720">
    <property type="entry name" value="NAD(P)-binding Rossmann-like Domain"/>
    <property type="match status" value="1"/>
</dbReference>
<dbReference type="EMBL" id="JAAXOS010000005">
    <property type="protein sequence ID" value="NKY27037.1"/>
    <property type="molecule type" value="Genomic_DNA"/>
</dbReference>
<reference evidence="2 3" key="1">
    <citation type="submission" date="2020-04" db="EMBL/GenBank/DDBJ databases">
        <title>MicrobeNet Type strains.</title>
        <authorList>
            <person name="Nicholson A.C."/>
        </authorList>
    </citation>
    <scope>NUCLEOTIDE SEQUENCE [LARGE SCALE GENOMIC DNA]</scope>
    <source>
        <strain evidence="2 3">DSM 44956</strain>
    </source>
</reference>
<dbReference type="InterPro" id="IPR045886">
    <property type="entry name" value="ThiF/MoeB/HesA"/>
</dbReference>
<evidence type="ECO:0000313" key="3">
    <source>
        <dbReference type="Proteomes" id="UP000540698"/>
    </source>
</evidence>
<keyword evidence="3" id="KW-1185">Reference proteome</keyword>
<dbReference type="InterPro" id="IPR035985">
    <property type="entry name" value="Ubiquitin-activating_enz"/>
</dbReference>
<feature type="domain" description="THIF-type NAD/FAD binding fold" evidence="1">
    <location>
        <begin position="104"/>
        <end position="242"/>
    </location>
</feature>
<dbReference type="PANTHER" id="PTHR43267">
    <property type="entry name" value="TRNA THREONYLCARBAMOYLADENOSINE DEHYDRATASE"/>
    <property type="match status" value="1"/>
</dbReference>
<dbReference type="CDD" id="cd01483">
    <property type="entry name" value="E1_enzyme_family"/>
    <property type="match status" value="1"/>
</dbReference>
<evidence type="ECO:0000313" key="2">
    <source>
        <dbReference type="EMBL" id="NKY27037.1"/>
    </source>
</evidence>
<comment type="caution">
    <text evidence="2">The sequence shown here is derived from an EMBL/GenBank/DDBJ whole genome shotgun (WGS) entry which is preliminary data.</text>
</comment>
<dbReference type="InterPro" id="IPR000594">
    <property type="entry name" value="ThiF_NAD_FAD-bd"/>
</dbReference>
<organism evidence="2 3">
    <name type="scientific">Nocardia gamkensis</name>
    <dbReference type="NCBI Taxonomy" id="352869"/>
    <lineage>
        <taxon>Bacteria</taxon>
        <taxon>Bacillati</taxon>
        <taxon>Actinomycetota</taxon>
        <taxon>Actinomycetes</taxon>
        <taxon>Mycobacteriales</taxon>
        <taxon>Nocardiaceae</taxon>
        <taxon>Nocardia</taxon>
    </lineage>
</organism>
<sequence>MIEILHPADDERRIAELCAPGSGYRLVDGWASAARELALIERPELAAGTPAAAAALEDYLTSGRDGAAVDRISRYIVYPWRRTIVELPDREQFWRLRTARNRHLLTGDEQRAWSDAVVGVAGLSVGASALAVCALSGARRFRLAEHDTLGCTNLNRLQASVCDLGEPKLTLAQRRTLELDPYSEITAFPQGYRPENASDYLGGPGGSAPLTVLIEEMDDLALKVDIRKRARALGIPVVMATDHGDSSFVDVERYDLEPDYPLLHGRAGDLTDLTATELRDPARRIELATAIVGSDVTPRTRYSLTEVGRSLPSWPQLATAVTLAGALAGLAARLIACGSSLSSGRYRVDLDTLLRGTRERWNELGEAEFRAMLGIP</sequence>
<protein>
    <submittedName>
        <fullName evidence="2">Thiamine biosynthesis protein ThiF</fullName>
    </submittedName>
</protein>
<dbReference type="Pfam" id="PF00899">
    <property type="entry name" value="ThiF"/>
    <property type="match status" value="1"/>
</dbReference>
<name>A0A7X6R399_9NOCA</name>
<dbReference type="GO" id="GO:0061503">
    <property type="term" value="F:tRNA threonylcarbamoyladenosine dehydratase"/>
    <property type="evidence" value="ECO:0007669"/>
    <property type="project" value="TreeGrafter"/>
</dbReference>
<dbReference type="GO" id="GO:0061504">
    <property type="term" value="P:cyclic threonylcarbamoyladenosine biosynthetic process"/>
    <property type="evidence" value="ECO:0007669"/>
    <property type="project" value="TreeGrafter"/>
</dbReference>